<dbReference type="EMBL" id="CP032157">
    <property type="protein sequence ID" value="AXY74332.1"/>
    <property type="molecule type" value="Genomic_DNA"/>
</dbReference>
<dbReference type="AlphaFoldDB" id="A0A3B7MIU8"/>
<dbReference type="InterPro" id="IPR012577">
    <property type="entry name" value="NIPSNAP"/>
</dbReference>
<protein>
    <submittedName>
        <fullName evidence="4">NIPSNAP family protein</fullName>
    </submittedName>
</protein>
<keyword evidence="5" id="KW-1185">Reference proteome</keyword>
<dbReference type="RefSeq" id="WP_119050219.1">
    <property type="nucleotide sequence ID" value="NZ_CP032157.1"/>
</dbReference>
<sequence length="248" mass="28448">MKTLPIILSLLFMQQLATAQVKDTRLFELRIYYCHPGKLNDLKARFANHTTRIFEKHGMTNIGYWLPVNNTDSALYYVLAYPNKEARDASWKAFGADPEWKQVSSKSEENGKIVAKVTSIFMEADAISPIIKPSQQTPERVFELRTYTCNPGKLPTLITRFRDHTLKLFEKHGMTNIAYWTTIEKDSTQPKLIYILAHKSEEDGKKSFASFVADPAWITVRDNSEKEGKIIEKLESVVMRPLPFSAIK</sequence>
<dbReference type="PANTHER" id="PTHR21017">
    <property type="entry name" value="NIPSNAP-RELATED"/>
    <property type="match status" value="1"/>
</dbReference>
<dbReference type="KEGG" id="pseg:D3H65_10240"/>
<evidence type="ECO:0000256" key="1">
    <source>
        <dbReference type="ARBA" id="ARBA00005291"/>
    </source>
</evidence>
<feature type="signal peptide" evidence="2">
    <location>
        <begin position="1"/>
        <end position="19"/>
    </location>
</feature>
<proteinExistence type="inferred from homology"/>
<reference evidence="4 5" key="1">
    <citation type="submission" date="2018-09" db="EMBL/GenBank/DDBJ databases">
        <title>Genome sequencing of strain 6GH32-13.</title>
        <authorList>
            <person name="Weon H.-Y."/>
            <person name="Heo J."/>
            <person name="Kwon S.-W."/>
        </authorList>
    </citation>
    <scope>NUCLEOTIDE SEQUENCE [LARGE SCALE GENOMIC DNA]</scope>
    <source>
        <strain evidence="4 5">5GH32-13</strain>
    </source>
</reference>
<gene>
    <name evidence="4" type="ORF">D3H65_10240</name>
</gene>
<dbReference type="Gene3D" id="3.30.70.100">
    <property type="match status" value="2"/>
</dbReference>
<dbReference type="PANTHER" id="PTHR21017:SF17">
    <property type="entry name" value="PROTEIN NIPSNAP"/>
    <property type="match status" value="1"/>
</dbReference>
<evidence type="ECO:0000313" key="5">
    <source>
        <dbReference type="Proteomes" id="UP000263900"/>
    </source>
</evidence>
<keyword evidence="2" id="KW-0732">Signal</keyword>
<evidence type="ECO:0000259" key="3">
    <source>
        <dbReference type="Pfam" id="PF07978"/>
    </source>
</evidence>
<evidence type="ECO:0000313" key="4">
    <source>
        <dbReference type="EMBL" id="AXY74332.1"/>
    </source>
</evidence>
<name>A0A3B7MIU8_9BACT</name>
<feature type="domain" description="NIPSNAP" evidence="3">
    <location>
        <begin position="142"/>
        <end position="245"/>
    </location>
</feature>
<dbReference type="Pfam" id="PF07978">
    <property type="entry name" value="NIPSNAP"/>
    <property type="match status" value="2"/>
</dbReference>
<feature type="domain" description="NIPSNAP" evidence="3">
    <location>
        <begin position="27"/>
        <end position="129"/>
    </location>
</feature>
<feature type="chain" id="PRO_5017640548" evidence="2">
    <location>
        <begin position="20"/>
        <end position="248"/>
    </location>
</feature>
<organism evidence="4 5">
    <name type="scientific">Paraflavitalea soli</name>
    <dbReference type="NCBI Taxonomy" id="2315862"/>
    <lineage>
        <taxon>Bacteria</taxon>
        <taxon>Pseudomonadati</taxon>
        <taxon>Bacteroidota</taxon>
        <taxon>Chitinophagia</taxon>
        <taxon>Chitinophagales</taxon>
        <taxon>Chitinophagaceae</taxon>
        <taxon>Paraflavitalea</taxon>
    </lineage>
</organism>
<dbReference type="OrthoDB" id="9809695at2"/>
<dbReference type="SUPFAM" id="SSF54909">
    <property type="entry name" value="Dimeric alpha+beta barrel"/>
    <property type="match status" value="2"/>
</dbReference>
<dbReference type="InterPro" id="IPR011008">
    <property type="entry name" value="Dimeric_a/b-barrel"/>
</dbReference>
<comment type="similarity">
    <text evidence="1">Belongs to the NipSnap family.</text>
</comment>
<dbReference type="InterPro" id="IPR051557">
    <property type="entry name" value="NipSnap_domain"/>
</dbReference>
<dbReference type="Proteomes" id="UP000263900">
    <property type="component" value="Chromosome"/>
</dbReference>
<evidence type="ECO:0000256" key="2">
    <source>
        <dbReference type="SAM" id="SignalP"/>
    </source>
</evidence>
<accession>A0A3B7MIU8</accession>